<keyword evidence="2" id="KW-0808">Transferase</keyword>
<proteinExistence type="predicted"/>
<dbReference type="CDD" id="cd04301">
    <property type="entry name" value="NAT_SF"/>
    <property type="match status" value="1"/>
</dbReference>
<feature type="domain" description="N-acetyltransferase" evidence="1">
    <location>
        <begin position="3"/>
        <end position="155"/>
    </location>
</feature>
<dbReference type="GO" id="GO:0016747">
    <property type="term" value="F:acyltransferase activity, transferring groups other than amino-acyl groups"/>
    <property type="evidence" value="ECO:0007669"/>
    <property type="project" value="InterPro"/>
</dbReference>
<dbReference type="Gene3D" id="3.40.630.30">
    <property type="match status" value="1"/>
</dbReference>
<sequence length="157" mass="17185">MDIRLRGLVDDDLDRLFTWEQDPAAVALAAFTRSDPSDRAAFDEHYARIRSDPSCTVLAVEHAGTFVATVGSFTMDGEREVTYWVDPDRWGRGIASAALTAFLEVERERPLVARVAAHNVGSATVLRRAGFVEVGRETSYAPGVGADVEEQVFRLAG</sequence>
<keyword evidence="5" id="KW-1185">Reference proteome</keyword>
<protein>
    <submittedName>
        <fullName evidence="2">GNAT family N-acetyltransferase</fullName>
    </submittedName>
</protein>
<dbReference type="Pfam" id="PF13302">
    <property type="entry name" value="Acetyltransf_3"/>
    <property type="match status" value="1"/>
</dbReference>
<reference evidence="3" key="2">
    <citation type="submission" date="2020-01" db="EMBL/GenBank/DDBJ databases">
        <authorList>
            <person name="Aviles F."/>
            <person name="Meyer T.E."/>
            <person name="Kyndt J.A."/>
        </authorList>
    </citation>
    <scope>NUCLEOTIDE SEQUENCE</scope>
    <source>
        <strain evidence="3">SE3</strain>
    </source>
</reference>
<evidence type="ECO:0000313" key="2">
    <source>
        <dbReference type="EMBL" id="MTG88594.1"/>
    </source>
</evidence>
<comment type="caution">
    <text evidence="2">The sequence shown here is derived from an EMBL/GenBank/DDBJ whole genome shotgun (WGS) entry which is preliminary data.</text>
</comment>
<dbReference type="AlphaFoldDB" id="A0A6N7ZGK3"/>
<reference evidence="2 4" key="1">
    <citation type="submission" date="2019-11" db="EMBL/GenBank/DDBJ databases">
        <title>Cellulosimicrobium composti sp. nov. isolated from a compost.</title>
        <authorList>
            <person name="Yang Y."/>
        </authorList>
    </citation>
    <scope>NUCLEOTIDE SEQUENCE [LARGE SCALE GENOMIC DNA]</scope>
    <source>
        <strain evidence="2 4">BIT-GX5</strain>
    </source>
</reference>
<dbReference type="InterPro" id="IPR016181">
    <property type="entry name" value="Acyl_CoA_acyltransferase"/>
</dbReference>
<dbReference type="SUPFAM" id="SSF55729">
    <property type="entry name" value="Acyl-CoA N-acyltransferases (Nat)"/>
    <property type="match status" value="1"/>
</dbReference>
<dbReference type="PROSITE" id="PS51186">
    <property type="entry name" value="GNAT"/>
    <property type="match status" value="1"/>
</dbReference>
<dbReference type="PANTHER" id="PTHR43328:SF1">
    <property type="entry name" value="N-ACETYLTRANSFERASE DOMAIN-CONTAINING PROTEIN"/>
    <property type="match status" value="1"/>
</dbReference>
<gene>
    <name evidence="2" type="ORF">GJV82_06500</name>
    <name evidence="3" type="ORF">GYH36_07730</name>
</gene>
<evidence type="ECO:0000259" key="1">
    <source>
        <dbReference type="PROSITE" id="PS51186"/>
    </source>
</evidence>
<dbReference type="Proteomes" id="UP000440668">
    <property type="component" value="Unassembled WGS sequence"/>
</dbReference>
<accession>A0A6N7ZGK3</accession>
<evidence type="ECO:0000313" key="4">
    <source>
        <dbReference type="Proteomes" id="UP000440668"/>
    </source>
</evidence>
<dbReference type="RefSeq" id="WP_024839831.1">
    <property type="nucleotide sequence ID" value="NZ_JAAFAN010000019.1"/>
</dbReference>
<organism evidence="2 4">
    <name type="scientific">Cellulosimicrobium composti</name>
    <dbReference type="NCBI Taxonomy" id="2672572"/>
    <lineage>
        <taxon>Bacteria</taxon>
        <taxon>Bacillati</taxon>
        <taxon>Actinomycetota</taxon>
        <taxon>Actinomycetes</taxon>
        <taxon>Micrococcales</taxon>
        <taxon>Promicromonosporaceae</taxon>
        <taxon>Cellulosimicrobium</taxon>
    </lineage>
</organism>
<dbReference type="EMBL" id="JAAFAN010000019">
    <property type="protein sequence ID" value="NDO89351.1"/>
    <property type="molecule type" value="Genomic_DNA"/>
</dbReference>
<evidence type="ECO:0000313" key="3">
    <source>
        <dbReference type="EMBL" id="NDO89351.1"/>
    </source>
</evidence>
<dbReference type="Proteomes" id="UP000471672">
    <property type="component" value="Unassembled WGS sequence"/>
</dbReference>
<name>A0A6N7ZGK3_9MICO</name>
<dbReference type="InterPro" id="IPR000182">
    <property type="entry name" value="GNAT_dom"/>
</dbReference>
<dbReference type="EMBL" id="WMKA01000010">
    <property type="protein sequence ID" value="MTG88594.1"/>
    <property type="molecule type" value="Genomic_DNA"/>
</dbReference>
<dbReference type="PANTHER" id="PTHR43328">
    <property type="entry name" value="ACETYLTRANSFERASE-RELATED"/>
    <property type="match status" value="1"/>
</dbReference>
<reference evidence="3 5" key="3">
    <citation type="journal article" date="2021" name="Arch. Microbiol.">
        <title>Cellulosimicrobium fucosivorans sp. nov., isolated from San Elijo Lagoon, contains a fucose metabolic pathway linked to carotenoid production.</title>
        <authorList>
            <person name="Aviles F.A."/>
            <person name="Kyndt J.A."/>
        </authorList>
    </citation>
    <scope>NUCLEOTIDE SEQUENCE [LARGE SCALE GENOMIC DNA]</scope>
    <source>
        <strain evidence="3 5">SE3</strain>
    </source>
</reference>
<evidence type="ECO:0000313" key="5">
    <source>
        <dbReference type="Proteomes" id="UP000471672"/>
    </source>
</evidence>